<accession>A0A426XMR2</accession>
<dbReference type="GO" id="GO:0030246">
    <property type="term" value="F:carbohydrate binding"/>
    <property type="evidence" value="ECO:0007669"/>
    <property type="project" value="InterPro"/>
</dbReference>
<reference evidence="1 2" key="1">
    <citation type="journal article" date="2014" name="Agronomy (Basel)">
        <title>A Draft Genome Sequence for Ensete ventricosum, the Drought-Tolerant Tree Against Hunger.</title>
        <authorList>
            <person name="Harrison J."/>
            <person name="Moore K.A."/>
            <person name="Paszkiewicz K."/>
            <person name="Jones T."/>
            <person name="Grant M."/>
            <person name="Ambacheew D."/>
            <person name="Muzemil S."/>
            <person name="Studholme D.J."/>
        </authorList>
    </citation>
    <scope>NUCLEOTIDE SEQUENCE [LARGE SCALE GENOMIC DNA]</scope>
</reference>
<organism evidence="1 2">
    <name type="scientific">Ensete ventricosum</name>
    <name type="common">Abyssinian banana</name>
    <name type="synonym">Musa ensete</name>
    <dbReference type="NCBI Taxonomy" id="4639"/>
    <lineage>
        <taxon>Eukaryota</taxon>
        <taxon>Viridiplantae</taxon>
        <taxon>Streptophyta</taxon>
        <taxon>Embryophyta</taxon>
        <taxon>Tracheophyta</taxon>
        <taxon>Spermatophyta</taxon>
        <taxon>Magnoliopsida</taxon>
        <taxon>Liliopsida</taxon>
        <taxon>Zingiberales</taxon>
        <taxon>Musaceae</taxon>
        <taxon>Ensete</taxon>
    </lineage>
</organism>
<evidence type="ECO:0000313" key="2">
    <source>
        <dbReference type="Proteomes" id="UP000287651"/>
    </source>
</evidence>
<name>A0A426XMR2_ENSVE</name>
<dbReference type="PANTHER" id="PTHR11122:SF18">
    <property type="entry name" value="PHOTOSYNTHETIC NDH SUBUNIT OF SUBCOMPLEX B 2, CHLOROPLASTIC"/>
    <property type="match status" value="1"/>
</dbReference>
<dbReference type="GO" id="GO:0005737">
    <property type="term" value="C:cytoplasm"/>
    <property type="evidence" value="ECO:0007669"/>
    <property type="project" value="TreeGrafter"/>
</dbReference>
<evidence type="ECO:0000313" key="1">
    <source>
        <dbReference type="EMBL" id="RRT40730.1"/>
    </source>
</evidence>
<dbReference type="Gene3D" id="2.70.98.10">
    <property type="match status" value="1"/>
</dbReference>
<proteinExistence type="predicted"/>
<comment type="caution">
    <text evidence="1">The sequence shown here is derived from an EMBL/GenBank/DDBJ whole genome shotgun (WGS) entry which is preliminary data.</text>
</comment>
<dbReference type="Proteomes" id="UP000287651">
    <property type="component" value="Unassembled WGS sequence"/>
</dbReference>
<dbReference type="PANTHER" id="PTHR11122">
    <property type="entry name" value="APOSPORY-ASSOCIATED PROTEIN C-RELATED"/>
    <property type="match status" value="1"/>
</dbReference>
<dbReference type="AlphaFoldDB" id="A0A426XMR2"/>
<sequence length="380" mass="41219">MASLLPVHLPKPNPRFPIRASSAAAATAATTTESLQERFGRKGIKFTEPGEVPSVELTVRNGSSLHLRIPDGLITSYKPKVFWKEDGFEEVLYTIGGGGPGDFPRGGLGLVLHDLSKTAAGGSPWGASEWIVKDADSDSFDAVQVLMLYYLLSYSGISLQVELSCSNGDGSLDITYVVSLYPLSMATAVVVKNKGKKPVELSSAMLSHLKFKNQRGSAIHGLRGCSYCAHPPPSATFGLLSPAEAMQPEPPNWLSLLSFSEDKKGKDWTVEDDLYTMLRGKLSRVYAAPPAERSKRIYNTPPSKYTTIDQVILLLQGTGLGFRVIRMGYDDIYLCAPGSLSQRYGKGYFICTGPASMLVPVVVNPGDEWRAAQVIEHDNL</sequence>
<dbReference type="GO" id="GO:0047938">
    <property type="term" value="F:glucose-6-phosphate 1-epimerase activity"/>
    <property type="evidence" value="ECO:0007669"/>
    <property type="project" value="TreeGrafter"/>
</dbReference>
<dbReference type="EMBL" id="AMZH03019155">
    <property type="protein sequence ID" value="RRT40730.1"/>
    <property type="molecule type" value="Genomic_DNA"/>
</dbReference>
<dbReference type="InterPro" id="IPR014718">
    <property type="entry name" value="GH-type_carb-bd"/>
</dbReference>
<gene>
    <name evidence="1" type="ORF">B296_00057343</name>
</gene>
<protein>
    <submittedName>
        <fullName evidence="1">Uncharacterized protein</fullName>
    </submittedName>
</protein>